<accession>A0A382IY12</accession>
<reference evidence="1" key="1">
    <citation type="submission" date="2018-05" db="EMBL/GenBank/DDBJ databases">
        <authorList>
            <person name="Lanie J.A."/>
            <person name="Ng W.-L."/>
            <person name="Kazmierczak K.M."/>
            <person name="Andrzejewski T.M."/>
            <person name="Davidsen T.M."/>
            <person name="Wayne K.J."/>
            <person name="Tettelin H."/>
            <person name="Glass J.I."/>
            <person name="Rusch D."/>
            <person name="Podicherti R."/>
            <person name="Tsui H.-C.T."/>
            <person name="Winkler M.E."/>
        </authorList>
    </citation>
    <scope>NUCLEOTIDE SEQUENCE</scope>
</reference>
<dbReference type="EMBL" id="UINC01070337">
    <property type="protein sequence ID" value="SVC04408.1"/>
    <property type="molecule type" value="Genomic_DNA"/>
</dbReference>
<evidence type="ECO:0008006" key="2">
    <source>
        <dbReference type="Google" id="ProtNLM"/>
    </source>
</evidence>
<dbReference type="AlphaFoldDB" id="A0A382IY12"/>
<name>A0A382IY12_9ZZZZ</name>
<protein>
    <recommendedName>
        <fullName evidence="2">DNA end protector protein</fullName>
    </recommendedName>
</protein>
<evidence type="ECO:0000313" key="1">
    <source>
        <dbReference type="EMBL" id="SVC04408.1"/>
    </source>
</evidence>
<proteinExistence type="predicted"/>
<gene>
    <name evidence="1" type="ORF">METZ01_LOCUS257262</name>
</gene>
<feature type="non-terminal residue" evidence="1">
    <location>
        <position position="133"/>
    </location>
</feature>
<organism evidence="1">
    <name type="scientific">marine metagenome</name>
    <dbReference type="NCBI Taxonomy" id="408172"/>
    <lineage>
        <taxon>unclassified sequences</taxon>
        <taxon>metagenomes</taxon>
        <taxon>ecological metagenomes</taxon>
    </lineage>
</organism>
<sequence length="133" mass="15799">MFLYQAKTKEKLPYWDRFPLVILIEKYSNGYLGLNLHYLPPKQRAMLLKRLMDLTNNSKLNTTTRMMRATYRLLSGAAKYKFFKPCLKRYLTSHMGKMIRVKPEDWQTAIYLPVERFQKKGKQSVWKDSIAGV</sequence>